<dbReference type="Proteomes" id="UP000299102">
    <property type="component" value="Unassembled WGS sequence"/>
</dbReference>
<proteinExistence type="predicted"/>
<evidence type="ECO:0000313" key="3">
    <source>
        <dbReference type="Proteomes" id="UP000299102"/>
    </source>
</evidence>
<feature type="compositionally biased region" description="Polar residues" evidence="1">
    <location>
        <begin position="19"/>
        <end position="29"/>
    </location>
</feature>
<name>A0A4C2A5J6_EUMVA</name>
<keyword evidence="3" id="KW-1185">Reference proteome</keyword>
<feature type="compositionally biased region" description="Basic and acidic residues" evidence="1">
    <location>
        <begin position="1"/>
        <end position="18"/>
    </location>
</feature>
<comment type="caution">
    <text evidence="2">The sequence shown here is derived from an EMBL/GenBank/DDBJ whole genome shotgun (WGS) entry which is preliminary data.</text>
</comment>
<feature type="region of interest" description="Disordered" evidence="1">
    <location>
        <begin position="1"/>
        <end position="77"/>
    </location>
</feature>
<dbReference type="AlphaFoldDB" id="A0A4C2A5J6"/>
<feature type="compositionally biased region" description="Low complexity" evidence="1">
    <location>
        <begin position="49"/>
        <end position="67"/>
    </location>
</feature>
<sequence length="144" mass="15497">MSKSTLDKTLKTKRERNLHNQFNNPNGVTSRARINALHQTKSRTRSSYPRAGGARAPPAPAALLSSPGDRARRCTDPCKPFDVSLKGSFRLINAVILPVSRPKRRYLKRSSGDGPAESTEPEPPAAGRPAPYDNRAAAGAPAAL</sequence>
<gene>
    <name evidence="2" type="ORF">EVAR_66074_1</name>
</gene>
<evidence type="ECO:0000313" key="2">
    <source>
        <dbReference type="EMBL" id="GBP94167.1"/>
    </source>
</evidence>
<organism evidence="2 3">
    <name type="scientific">Eumeta variegata</name>
    <name type="common">Bagworm moth</name>
    <name type="synonym">Eumeta japonica</name>
    <dbReference type="NCBI Taxonomy" id="151549"/>
    <lineage>
        <taxon>Eukaryota</taxon>
        <taxon>Metazoa</taxon>
        <taxon>Ecdysozoa</taxon>
        <taxon>Arthropoda</taxon>
        <taxon>Hexapoda</taxon>
        <taxon>Insecta</taxon>
        <taxon>Pterygota</taxon>
        <taxon>Neoptera</taxon>
        <taxon>Endopterygota</taxon>
        <taxon>Lepidoptera</taxon>
        <taxon>Glossata</taxon>
        <taxon>Ditrysia</taxon>
        <taxon>Tineoidea</taxon>
        <taxon>Psychidae</taxon>
        <taxon>Oiketicinae</taxon>
        <taxon>Eumeta</taxon>
    </lineage>
</organism>
<feature type="region of interest" description="Disordered" evidence="1">
    <location>
        <begin position="102"/>
        <end position="144"/>
    </location>
</feature>
<reference evidence="2 3" key="1">
    <citation type="journal article" date="2019" name="Commun. Biol.">
        <title>The bagworm genome reveals a unique fibroin gene that provides high tensile strength.</title>
        <authorList>
            <person name="Kono N."/>
            <person name="Nakamura H."/>
            <person name="Ohtoshi R."/>
            <person name="Tomita M."/>
            <person name="Numata K."/>
            <person name="Arakawa K."/>
        </authorList>
    </citation>
    <scope>NUCLEOTIDE SEQUENCE [LARGE SCALE GENOMIC DNA]</scope>
</reference>
<dbReference type="EMBL" id="BGZK01002470">
    <property type="protein sequence ID" value="GBP94167.1"/>
    <property type="molecule type" value="Genomic_DNA"/>
</dbReference>
<accession>A0A4C2A5J6</accession>
<evidence type="ECO:0000256" key="1">
    <source>
        <dbReference type="SAM" id="MobiDB-lite"/>
    </source>
</evidence>
<protein>
    <submittedName>
        <fullName evidence="2">Uncharacterized protein</fullName>
    </submittedName>
</protein>